<feature type="domain" description="Phospholipid/glycerol acyltransferase" evidence="9">
    <location>
        <begin position="73"/>
        <end position="187"/>
    </location>
</feature>
<comment type="pathway">
    <text evidence="1">Lipid metabolism.</text>
</comment>
<dbReference type="NCBIfam" id="TIGR00530">
    <property type="entry name" value="AGP_acyltrn"/>
    <property type="match status" value="1"/>
</dbReference>
<dbReference type="SUPFAM" id="SSF69593">
    <property type="entry name" value="Glycerol-3-phosphate (1)-acyltransferase"/>
    <property type="match status" value="1"/>
</dbReference>
<evidence type="ECO:0000256" key="7">
    <source>
        <dbReference type="RuleBase" id="RU361267"/>
    </source>
</evidence>
<evidence type="ECO:0000256" key="5">
    <source>
        <dbReference type="ARBA" id="ARBA00023098"/>
    </source>
</evidence>
<evidence type="ECO:0000256" key="8">
    <source>
        <dbReference type="SAM" id="Phobius"/>
    </source>
</evidence>
<keyword evidence="8" id="KW-0472">Membrane</keyword>
<dbReference type="GO" id="GO:0016020">
    <property type="term" value="C:membrane"/>
    <property type="evidence" value="ECO:0007669"/>
    <property type="project" value="InterPro"/>
</dbReference>
<keyword evidence="7" id="KW-1208">Phospholipid metabolism</keyword>
<accession>A0A9D1KVZ6</accession>
<protein>
    <recommendedName>
        <fullName evidence="7">1-acyl-sn-glycerol-3-phosphate acyltransferase</fullName>
        <ecNumber evidence="7">2.3.1.51</ecNumber>
    </recommendedName>
</protein>
<evidence type="ECO:0000256" key="2">
    <source>
        <dbReference type="ARBA" id="ARBA00008655"/>
    </source>
</evidence>
<evidence type="ECO:0000256" key="4">
    <source>
        <dbReference type="ARBA" id="ARBA00022679"/>
    </source>
</evidence>
<comment type="similarity">
    <text evidence="2 7">Belongs to the 1-acyl-sn-glycerol-3-phosphate acyltransferase family.</text>
</comment>
<keyword evidence="5 7" id="KW-0443">Lipid metabolism</keyword>
<keyword evidence="6 7" id="KW-0012">Acyltransferase</keyword>
<keyword evidence="7" id="KW-0594">Phospholipid biosynthesis</keyword>
<dbReference type="EC" id="2.3.1.51" evidence="7"/>
<dbReference type="InterPro" id="IPR004552">
    <property type="entry name" value="AGP_acyltrans"/>
</dbReference>
<gene>
    <name evidence="10" type="ORF">IAB63_05585</name>
</gene>
<comment type="caution">
    <text evidence="10">The sequence shown here is derived from an EMBL/GenBank/DDBJ whole genome shotgun (WGS) entry which is preliminary data.</text>
</comment>
<comment type="domain">
    <text evidence="7">The HXXXXD motif is essential for acyltransferase activity and may constitute the binding site for the phosphate moiety of the glycerol-3-phosphate.</text>
</comment>
<dbReference type="GO" id="GO:0006654">
    <property type="term" value="P:phosphatidic acid biosynthetic process"/>
    <property type="evidence" value="ECO:0007669"/>
    <property type="project" value="TreeGrafter"/>
</dbReference>
<proteinExistence type="inferred from homology"/>
<evidence type="ECO:0000313" key="11">
    <source>
        <dbReference type="Proteomes" id="UP000824164"/>
    </source>
</evidence>
<dbReference type="Proteomes" id="UP000824164">
    <property type="component" value="Unassembled WGS sequence"/>
</dbReference>
<evidence type="ECO:0000256" key="3">
    <source>
        <dbReference type="ARBA" id="ARBA00022516"/>
    </source>
</evidence>
<keyword evidence="3 7" id="KW-0444">Lipid biosynthesis</keyword>
<reference evidence="10" key="1">
    <citation type="submission" date="2020-10" db="EMBL/GenBank/DDBJ databases">
        <authorList>
            <person name="Gilroy R."/>
        </authorList>
    </citation>
    <scope>NUCLEOTIDE SEQUENCE</scope>
    <source>
        <strain evidence="10">CHK187-14744</strain>
    </source>
</reference>
<dbReference type="Pfam" id="PF01553">
    <property type="entry name" value="Acyltransferase"/>
    <property type="match status" value="1"/>
</dbReference>
<dbReference type="AlphaFoldDB" id="A0A9D1KVZ6"/>
<name>A0A9D1KVZ6_9FIRM</name>
<evidence type="ECO:0000256" key="6">
    <source>
        <dbReference type="ARBA" id="ARBA00023315"/>
    </source>
</evidence>
<comment type="catalytic activity">
    <reaction evidence="7">
        <text>a 1-acyl-sn-glycero-3-phosphate + an acyl-CoA = a 1,2-diacyl-sn-glycero-3-phosphate + CoA</text>
        <dbReference type="Rhea" id="RHEA:19709"/>
        <dbReference type="ChEBI" id="CHEBI:57287"/>
        <dbReference type="ChEBI" id="CHEBI:57970"/>
        <dbReference type="ChEBI" id="CHEBI:58342"/>
        <dbReference type="ChEBI" id="CHEBI:58608"/>
        <dbReference type="EC" id="2.3.1.51"/>
    </reaction>
</comment>
<dbReference type="InterPro" id="IPR002123">
    <property type="entry name" value="Plipid/glycerol_acylTrfase"/>
</dbReference>
<keyword evidence="8" id="KW-0812">Transmembrane</keyword>
<dbReference type="GO" id="GO:0003841">
    <property type="term" value="F:1-acylglycerol-3-phosphate O-acyltransferase activity"/>
    <property type="evidence" value="ECO:0007669"/>
    <property type="project" value="UniProtKB-UniRule"/>
</dbReference>
<evidence type="ECO:0000259" key="9">
    <source>
        <dbReference type="SMART" id="SM00563"/>
    </source>
</evidence>
<keyword evidence="4 7" id="KW-0808">Transferase</keyword>
<organism evidence="10 11">
    <name type="scientific">Candidatus Onthocola gallistercoris</name>
    <dbReference type="NCBI Taxonomy" id="2840876"/>
    <lineage>
        <taxon>Bacteria</taxon>
        <taxon>Bacillati</taxon>
        <taxon>Bacillota</taxon>
        <taxon>Bacilli</taxon>
        <taxon>Candidatus Onthocola</taxon>
    </lineage>
</organism>
<evidence type="ECO:0000256" key="1">
    <source>
        <dbReference type="ARBA" id="ARBA00005189"/>
    </source>
</evidence>
<dbReference type="SMART" id="SM00563">
    <property type="entry name" value="PlsC"/>
    <property type="match status" value="1"/>
</dbReference>
<dbReference type="PANTHER" id="PTHR10434">
    <property type="entry name" value="1-ACYL-SN-GLYCEROL-3-PHOSPHATE ACYLTRANSFERASE"/>
    <property type="match status" value="1"/>
</dbReference>
<feature type="transmembrane region" description="Helical" evidence="8">
    <location>
        <begin position="6"/>
        <end position="31"/>
    </location>
</feature>
<dbReference type="PANTHER" id="PTHR10434:SF64">
    <property type="entry name" value="1-ACYL-SN-GLYCEROL-3-PHOSPHATE ACYLTRANSFERASE-RELATED"/>
    <property type="match status" value="1"/>
</dbReference>
<keyword evidence="8" id="KW-1133">Transmembrane helix</keyword>
<evidence type="ECO:0000313" key="10">
    <source>
        <dbReference type="EMBL" id="HIU02706.1"/>
    </source>
</evidence>
<sequence>MIRFILICIFLLLFFIISIPLYLVVLIVGLFSKEARAKASQAIACLGFRIILVISGTRVVISGLENVPKDTPVLYVSNHRSYYDIVTCYPLVKNNTAFLSKKEMLKFPFVNIWMILMNCQFLDRDDLRKGMKTIAKCTDLLKGNTSVFVFPEGTRGLGGEMKPFKEGTMRIAVKSGRPIVPVAVYNTENIFETHIPKVQKATVTVTFGKPIDPTGLSPAEKKHLGARTQAIIQEMMLENIPD</sequence>
<dbReference type="CDD" id="cd07989">
    <property type="entry name" value="LPLAT_AGPAT-like"/>
    <property type="match status" value="1"/>
</dbReference>
<dbReference type="EMBL" id="DVLT01000038">
    <property type="protein sequence ID" value="HIU02706.1"/>
    <property type="molecule type" value="Genomic_DNA"/>
</dbReference>
<reference evidence="10" key="2">
    <citation type="journal article" date="2021" name="PeerJ">
        <title>Extensive microbial diversity within the chicken gut microbiome revealed by metagenomics and culture.</title>
        <authorList>
            <person name="Gilroy R."/>
            <person name="Ravi A."/>
            <person name="Getino M."/>
            <person name="Pursley I."/>
            <person name="Horton D.L."/>
            <person name="Alikhan N.F."/>
            <person name="Baker D."/>
            <person name="Gharbi K."/>
            <person name="Hall N."/>
            <person name="Watson M."/>
            <person name="Adriaenssens E.M."/>
            <person name="Foster-Nyarko E."/>
            <person name="Jarju S."/>
            <person name="Secka A."/>
            <person name="Antonio M."/>
            <person name="Oren A."/>
            <person name="Chaudhuri R.R."/>
            <person name="La Ragione R."/>
            <person name="Hildebrand F."/>
            <person name="Pallen M.J."/>
        </authorList>
    </citation>
    <scope>NUCLEOTIDE SEQUENCE</scope>
    <source>
        <strain evidence="10">CHK187-14744</strain>
    </source>
</reference>